<name>A0ABQ3UIA8_9CHLR</name>
<accession>A0ABQ3UIA8</accession>
<dbReference type="Proteomes" id="UP000654345">
    <property type="component" value="Unassembled WGS sequence"/>
</dbReference>
<evidence type="ECO:0000313" key="3">
    <source>
        <dbReference type="Proteomes" id="UP000654345"/>
    </source>
</evidence>
<dbReference type="InterPro" id="IPR038595">
    <property type="entry name" value="LOR_sf"/>
</dbReference>
<sequence length="164" mass="18903">MRYHVKERALTLKDDFVVRDEHNNVAYEVKGHLFRIKDHFHIVDATNGEEVIEIRQRLLDYTTHYDLFSQGAELGSVHRKEEATYGARFEVTTSDGMVLQIQGQFHEWDFTIIDHYGRLLGHITKEFAFLSDHYTVDVAPGVDGPFIIALAVILDEIREDGGKD</sequence>
<organism evidence="2 3">
    <name type="scientific">Ktedonobacter robiniae</name>
    <dbReference type="NCBI Taxonomy" id="2778365"/>
    <lineage>
        <taxon>Bacteria</taxon>
        <taxon>Bacillati</taxon>
        <taxon>Chloroflexota</taxon>
        <taxon>Ktedonobacteria</taxon>
        <taxon>Ktedonobacterales</taxon>
        <taxon>Ktedonobacteraceae</taxon>
        <taxon>Ktedonobacter</taxon>
    </lineage>
</organism>
<dbReference type="RefSeq" id="WP_201369321.1">
    <property type="nucleotide sequence ID" value="NZ_BNJG01000001.1"/>
</dbReference>
<dbReference type="Pfam" id="PF04525">
    <property type="entry name" value="LOR"/>
    <property type="match status" value="1"/>
</dbReference>
<protein>
    <recommendedName>
        <fullName evidence="4">LURP-one-related family protein</fullName>
    </recommendedName>
</protein>
<dbReference type="EMBL" id="BNJG01000001">
    <property type="protein sequence ID" value="GHO52412.1"/>
    <property type="molecule type" value="Genomic_DNA"/>
</dbReference>
<comment type="similarity">
    <text evidence="1">Belongs to the LOR family.</text>
</comment>
<dbReference type="InterPro" id="IPR025659">
    <property type="entry name" value="Tubby-like_C"/>
</dbReference>
<evidence type="ECO:0008006" key="4">
    <source>
        <dbReference type="Google" id="ProtNLM"/>
    </source>
</evidence>
<dbReference type="PANTHER" id="PTHR31087:SF161">
    <property type="entry name" value="TUBBY C 2 FAMILY PROTEIN"/>
    <property type="match status" value="1"/>
</dbReference>
<dbReference type="PANTHER" id="PTHR31087">
    <property type="match status" value="1"/>
</dbReference>
<reference evidence="2 3" key="1">
    <citation type="journal article" date="2021" name="Int. J. Syst. Evol. Microbiol.">
        <title>Reticulibacter mediterranei gen. nov., sp. nov., within the new family Reticulibacteraceae fam. nov., and Ktedonospora formicarum gen. nov., sp. nov., Ktedonobacter robiniae sp. nov., Dictyobacter formicarum sp. nov. and Dictyobacter arantiisoli sp. nov., belonging to the class Ktedonobacteria.</title>
        <authorList>
            <person name="Yabe S."/>
            <person name="Zheng Y."/>
            <person name="Wang C.M."/>
            <person name="Sakai Y."/>
            <person name="Abe K."/>
            <person name="Yokota A."/>
            <person name="Donadio S."/>
            <person name="Cavaletti L."/>
            <person name="Monciardini P."/>
        </authorList>
    </citation>
    <scope>NUCLEOTIDE SEQUENCE [LARGE SCALE GENOMIC DNA]</scope>
    <source>
        <strain evidence="2 3">SOSP1-30</strain>
    </source>
</reference>
<evidence type="ECO:0000256" key="1">
    <source>
        <dbReference type="ARBA" id="ARBA00005437"/>
    </source>
</evidence>
<dbReference type="InterPro" id="IPR007612">
    <property type="entry name" value="LOR"/>
</dbReference>
<proteinExistence type="inferred from homology"/>
<keyword evidence="3" id="KW-1185">Reference proteome</keyword>
<evidence type="ECO:0000313" key="2">
    <source>
        <dbReference type="EMBL" id="GHO52412.1"/>
    </source>
</evidence>
<comment type="caution">
    <text evidence="2">The sequence shown here is derived from an EMBL/GenBank/DDBJ whole genome shotgun (WGS) entry which is preliminary data.</text>
</comment>
<dbReference type="Gene3D" id="2.40.160.200">
    <property type="entry name" value="LURP1-related"/>
    <property type="match status" value="1"/>
</dbReference>
<gene>
    <name evidence="2" type="ORF">KSB_08870</name>
</gene>
<dbReference type="SUPFAM" id="SSF54518">
    <property type="entry name" value="Tubby C-terminal domain-like"/>
    <property type="match status" value="1"/>
</dbReference>